<keyword evidence="2" id="KW-0547">Nucleotide-binding</keyword>
<proteinExistence type="predicted"/>
<protein>
    <submittedName>
        <fullName evidence="5">ABC transporter ATP-binding protein</fullName>
    </submittedName>
</protein>
<dbReference type="Proteomes" id="UP000093173">
    <property type="component" value="Unassembled WGS sequence"/>
</dbReference>
<dbReference type="SMART" id="SM00382">
    <property type="entry name" value="AAA"/>
    <property type="match status" value="1"/>
</dbReference>
<feature type="domain" description="ABC transporter" evidence="4">
    <location>
        <begin position="3"/>
        <end position="212"/>
    </location>
</feature>
<dbReference type="InterPro" id="IPR050093">
    <property type="entry name" value="ABC_SmlMolc_Importer"/>
</dbReference>
<dbReference type="PANTHER" id="PTHR42781">
    <property type="entry name" value="SPERMIDINE/PUTRESCINE IMPORT ATP-BINDING PROTEIN POTA"/>
    <property type="match status" value="1"/>
</dbReference>
<name>A0A1B9QWL0_9VIBR</name>
<dbReference type="RefSeq" id="WP_017038455.1">
    <property type="nucleotide sequence ID" value="NZ_JBNGCH010000712.1"/>
</dbReference>
<evidence type="ECO:0000256" key="1">
    <source>
        <dbReference type="ARBA" id="ARBA00022448"/>
    </source>
</evidence>
<organism evidence="5 6">
    <name type="scientific">Vibrio genomosp. F10</name>
    <dbReference type="NCBI Taxonomy" id="723171"/>
    <lineage>
        <taxon>Bacteria</taxon>
        <taxon>Pseudomonadati</taxon>
        <taxon>Pseudomonadota</taxon>
        <taxon>Gammaproteobacteria</taxon>
        <taxon>Vibrionales</taxon>
        <taxon>Vibrionaceae</taxon>
        <taxon>Vibrio</taxon>
    </lineage>
</organism>
<dbReference type="SUPFAM" id="SSF52540">
    <property type="entry name" value="P-loop containing nucleoside triphosphate hydrolases"/>
    <property type="match status" value="1"/>
</dbReference>
<dbReference type="InterPro" id="IPR027417">
    <property type="entry name" value="P-loop_NTPase"/>
</dbReference>
<evidence type="ECO:0000313" key="5">
    <source>
        <dbReference type="EMBL" id="OCH74007.1"/>
    </source>
</evidence>
<dbReference type="InterPro" id="IPR003593">
    <property type="entry name" value="AAA+_ATPase"/>
</dbReference>
<dbReference type="PROSITE" id="PS50893">
    <property type="entry name" value="ABC_TRANSPORTER_2"/>
    <property type="match status" value="1"/>
</dbReference>
<dbReference type="InterPro" id="IPR003439">
    <property type="entry name" value="ABC_transporter-like_ATP-bd"/>
</dbReference>
<reference evidence="6" key="1">
    <citation type="submission" date="2016-06" db="EMBL/GenBank/DDBJ databases">
        <authorList>
            <person name="Hehemann J.-H."/>
            <person name="Arevalo P."/>
            <person name="Datta M.S."/>
            <person name="Polz M.F."/>
        </authorList>
    </citation>
    <scope>NUCLEOTIDE SEQUENCE [LARGE SCALE GENOMIC DNA]</scope>
    <source>
        <strain evidence="6">9CSC122</strain>
    </source>
</reference>
<dbReference type="Gene3D" id="3.40.50.300">
    <property type="entry name" value="P-loop containing nucleotide triphosphate hydrolases"/>
    <property type="match status" value="1"/>
</dbReference>
<accession>A0A1B9QWL0</accession>
<dbReference type="AlphaFoldDB" id="A0A1B9QWL0"/>
<gene>
    <name evidence="5" type="ORF">A6E14_02500</name>
</gene>
<evidence type="ECO:0000313" key="6">
    <source>
        <dbReference type="Proteomes" id="UP000093173"/>
    </source>
</evidence>
<evidence type="ECO:0000256" key="2">
    <source>
        <dbReference type="ARBA" id="ARBA00022741"/>
    </source>
</evidence>
<keyword evidence="1" id="KW-0813">Transport</keyword>
<dbReference type="PANTHER" id="PTHR42781:SF4">
    <property type="entry name" value="SPERMIDINE_PUTRESCINE IMPORT ATP-BINDING PROTEIN POTA"/>
    <property type="match status" value="1"/>
</dbReference>
<evidence type="ECO:0000256" key="3">
    <source>
        <dbReference type="ARBA" id="ARBA00022840"/>
    </source>
</evidence>
<keyword evidence="3 5" id="KW-0067">ATP-binding</keyword>
<dbReference type="EMBL" id="MAJZ01000712">
    <property type="protein sequence ID" value="OCH74007.1"/>
    <property type="molecule type" value="Genomic_DNA"/>
</dbReference>
<keyword evidence="6" id="KW-1185">Reference proteome</keyword>
<sequence>MSLCLKNLSIIKKNGEPLFSSITMTIDNGEILTLMGPSGCGKSTLLDLVAGHLSNEFDYDGQVTLNGKDLSQLEAHRRDVGILFQDDLLFPHLCVWENLAFALPNHLKGAVRKKQALEALEAISLTQLANAFPDQISGGQRARISLTRMLLAKPKLALLDEPFSKLDKELRGQFRDWVINELSNANIPTLMVTHDKEDVPPNSKVYSWPWETHHA</sequence>
<dbReference type="GO" id="GO:0016887">
    <property type="term" value="F:ATP hydrolysis activity"/>
    <property type="evidence" value="ECO:0007669"/>
    <property type="project" value="InterPro"/>
</dbReference>
<evidence type="ECO:0000259" key="4">
    <source>
        <dbReference type="PROSITE" id="PS50893"/>
    </source>
</evidence>
<dbReference type="GO" id="GO:0005524">
    <property type="term" value="F:ATP binding"/>
    <property type="evidence" value="ECO:0007669"/>
    <property type="project" value="UniProtKB-KW"/>
</dbReference>
<dbReference type="Pfam" id="PF00005">
    <property type="entry name" value="ABC_tran"/>
    <property type="match status" value="1"/>
</dbReference>
<comment type="caution">
    <text evidence="5">The sequence shown here is derived from an EMBL/GenBank/DDBJ whole genome shotgun (WGS) entry which is preliminary data.</text>
</comment>